<dbReference type="EMBL" id="AZBU02000007">
    <property type="protein sequence ID" value="TKR69153.1"/>
    <property type="molecule type" value="Genomic_DNA"/>
</dbReference>
<comment type="caution">
    <text evidence="2">The sequence shown here is derived from an EMBL/GenBank/DDBJ whole genome shotgun (WGS) entry which is preliminary data.</text>
</comment>
<evidence type="ECO:0000256" key="1">
    <source>
        <dbReference type="SAM" id="Phobius"/>
    </source>
</evidence>
<keyword evidence="1" id="KW-1133">Transmembrane helix</keyword>
<accession>A0A4U5MJA6</accession>
<keyword evidence="1" id="KW-0472">Membrane</keyword>
<keyword evidence="1" id="KW-0812">Transmembrane</keyword>
<reference evidence="2 3" key="2">
    <citation type="journal article" date="2019" name="G3 (Bethesda)">
        <title>Hybrid Assembly of the Genome of the Entomopathogenic Nematode Steinernema carpocapsae Identifies the X-Chromosome.</title>
        <authorList>
            <person name="Serra L."/>
            <person name="Macchietto M."/>
            <person name="Macias-Munoz A."/>
            <person name="McGill C.J."/>
            <person name="Rodriguez I.M."/>
            <person name="Rodriguez B."/>
            <person name="Murad R."/>
            <person name="Mortazavi A."/>
        </authorList>
    </citation>
    <scope>NUCLEOTIDE SEQUENCE [LARGE SCALE GENOMIC DNA]</scope>
    <source>
        <strain evidence="2 3">ALL</strain>
    </source>
</reference>
<evidence type="ECO:0000313" key="3">
    <source>
        <dbReference type="Proteomes" id="UP000298663"/>
    </source>
</evidence>
<feature type="transmembrane region" description="Helical" evidence="1">
    <location>
        <begin position="55"/>
        <end position="75"/>
    </location>
</feature>
<gene>
    <name evidence="2" type="ORF">L596_021342</name>
</gene>
<dbReference type="Proteomes" id="UP000298663">
    <property type="component" value="Unassembled WGS sequence"/>
</dbReference>
<sequence length="211" mass="23257">MKLDVTLKLCDLTLYFKQWKTWVMDNIQSNLRACLCLFLIFVFVLFFLNKKIFHVVSVVPVVCVTIAIFLTYYGIIYNGVTGDMKVKGCAENGVLLPRRQFEFVNDVGACACRRLSNTSAKEIRFHGPSTTPGYETSSETSFSNFTTTEASLNRSTVSTGNKIIDNSSLPTATTIEPSQPVSFTATDPTTTEFGLASSEAIPGNETNGTIR</sequence>
<protein>
    <submittedName>
        <fullName evidence="2">Uncharacterized protein</fullName>
    </submittedName>
</protein>
<proteinExistence type="predicted"/>
<dbReference type="AlphaFoldDB" id="A0A4U5MJA6"/>
<name>A0A4U5MJA6_STECR</name>
<organism evidence="2 3">
    <name type="scientific">Steinernema carpocapsae</name>
    <name type="common">Entomopathogenic nematode</name>
    <dbReference type="NCBI Taxonomy" id="34508"/>
    <lineage>
        <taxon>Eukaryota</taxon>
        <taxon>Metazoa</taxon>
        <taxon>Ecdysozoa</taxon>
        <taxon>Nematoda</taxon>
        <taxon>Chromadorea</taxon>
        <taxon>Rhabditida</taxon>
        <taxon>Tylenchina</taxon>
        <taxon>Panagrolaimomorpha</taxon>
        <taxon>Strongyloidoidea</taxon>
        <taxon>Steinernematidae</taxon>
        <taxon>Steinernema</taxon>
    </lineage>
</organism>
<reference evidence="2 3" key="1">
    <citation type="journal article" date="2015" name="Genome Biol.">
        <title>Comparative genomics of Steinernema reveals deeply conserved gene regulatory networks.</title>
        <authorList>
            <person name="Dillman A.R."/>
            <person name="Macchietto M."/>
            <person name="Porter C.F."/>
            <person name="Rogers A."/>
            <person name="Williams B."/>
            <person name="Antoshechkin I."/>
            <person name="Lee M.M."/>
            <person name="Goodwin Z."/>
            <person name="Lu X."/>
            <person name="Lewis E.E."/>
            <person name="Goodrich-Blair H."/>
            <person name="Stock S.P."/>
            <person name="Adams B.J."/>
            <person name="Sternberg P.W."/>
            <person name="Mortazavi A."/>
        </authorList>
    </citation>
    <scope>NUCLEOTIDE SEQUENCE [LARGE SCALE GENOMIC DNA]</scope>
    <source>
        <strain evidence="2 3">ALL</strain>
    </source>
</reference>
<feature type="transmembrane region" description="Helical" evidence="1">
    <location>
        <begin position="29"/>
        <end position="48"/>
    </location>
</feature>
<keyword evidence="3" id="KW-1185">Reference proteome</keyword>
<evidence type="ECO:0000313" key="2">
    <source>
        <dbReference type="EMBL" id="TKR69153.1"/>
    </source>
</evidence>